<proteinExistence type="inferred from homology"/>
<dbReference type="AlphaFoldDB" id="A0A8H3FMR2"/>
<dbReference type="OrthoDB" id="10051290at2759"/>
<dbReference type="Proteomes" id="UP000664521">
    <property type="component" value="Unassembled WGS sequence"/>
</dbReference>
<dbReference type="Gene3D" id="1.10.275.10">
    <property type="entry name" value="Fumarase/aspartase (N-terminal domain)"/>
    <property type="match status" value="1"/>
</dbReference>
<gene>
    <name evidence="2" type="ORF">HETSPECPRED_006701</name>
</gene>
<dbReference type="InterPro" id="IPR022313">
    <property type="entry name" value="Phe/His_NH3-lyase_AS"/>
</dbReference>
<comment type="caution">
    <text evidence="2">The sequence shown here is derived from an EMBL/GenBank/DDBJ whole genome shotgun (WGS) entry which is preliminary data.</text>
</comment>
<dbReference type="PANTHER" id="PTHR10362">
    <property type="entry name" value="HISTIDINE AMMONIA-LYASE"/>
    <property type="match status" value="1"/>
</dbReference>
<evidence type="ECO:0000313" key="3">
    <source>
        <dbReference type="Proteomes" id="UP000664521"/>
    </source>
</evidence>
<dbReference type="SUPFAM" id="SSF48557">
    <property type="entry name" value="L-aspartase-like"/>
    <property type="match status" value="1"/>
</dbReference>
<dbReference type="InterPro" id="IPR001106">
    <property type="entry name" value="Aromatic_Lyase"/>
</dbReference>
<dbReference type="EMBL" id="CAJPDS010000046">
    <property type="protein sequence ID" value="CAF9927912.1"/>
    <property type="molecule type" value="Genomic_DNA"/>
</dbReference>
<evidence type="ECO:0000313" key="2">
    <source>
        <dbReference type="EMBL" id="CAF9927912.1"/>
    </source>
</evidence>
<evidence type="ECO:0008006" key="4">
    <source>
        <dbReference type="Google" id="ProtNLM"/>
    </source>
</evidence>
<dbReference type="InterPro" id="IPR024083">
    <property type="entry name" value="Fumarase/histidase_N"/>
</dbReference>
<dbReference type="Gene3D" id="1.10.274.20">
    <property type="entry name" value="Phenylalanine ammonia-lyase 1, domain 3"/>
    <property type="match status" value="1"/>
</dbReference>
<protein>
    <recommendedName>
        <fullName evidence="4">Phenylalanine ammonia-lyase</fullName>
    </recommendedName>
</protein>
<organism evidence="2 3">
    <name type="scientific">Heterodermia speciosa</name>
    <dbReference type="NCBI Taxonomy" id="116794"/>
    <lineage>
        <taxon>Eukaryota</taxon>
        <taxon>Fungi</taxon>
        <taxon>Dikarya</taxon>
        <taxon>Ascomycota</taxon>
        <taxon>Pezizomycotina</taxon>
        <taxon>Lecanoromycetes</taxon>
        <taxon>OSLEUM clade</taxon>
        <taxon>Lecanoromycetidae</taxon>
        <taxon>Caliciales</taxon>
        <taxon>Physciaceae</taxon>
        <taxon>Heterodermia</taxon>
    </lineage>
</organism>
<dbReference type="PROSITE" id="PS00488">
    <property type="entry name" value="PAL_HISTIDASE"/>
    <property type="match status" value="1"/>
</dbReference>
<reference evidence="2" key="1">
    <citation type="submission" date="2021-03" db="EMBL/GenBank/DDBJ databases">
        <authorList>
            <person name="Tagirdzhanova G."/>
        </authorList>
    </citation>
    <scope>NUCLEOTIDE SEQUENCE</scope>
</reference>
<dbReference type="GO" id="GO:0016841">
    <property type="term" value="F:ammonia-lyase activity"/>
    <property type="evidence" value="ECO:0007669"/>
    <property type="project" value="InterPro"/>
</dbReference>
<dbReference type="Gene3D" id="1.20.200.10">
    <property type="entry name" value="Fumarase/aspartase (Central domain)"/>
    <property type="match status" value="1"/>
</dbReference>
<accession>A0A8H3FMR2</accession>
<dbReference type="CDD" id="cd00332">
    <property type="entry name" value="PAL-HAL"/>
    <property type="match status" value="1"/>
</dbReference>
<dbReference type="Pfam" id="PF00221">
    <property type="entry name" value="Lyase_aromatic"/>
    <property type="match status" value="1"/>
</dbReference>
<dbReference type="InterPro" id="IPR008948">
    <property type="entry name" value="L-Aspartase-like"/>
</dbReference>
<sequence length="607" mass="65466">MYPPSGNRSVACENTEYSLDLVSRLQEGLLLEESVSTNCMPESWVRSAILIRVNSLLRGVSSVRPLIVERLVDLLRNDLIPRVPVHGSISASGDLSPLSYIAGSIQGKASVSLLTGPDRHLTTADVAFAEAGLEPVSLAAKEGLALVNGTAFSSGLGALIIHDATALCALAQVLTALSVEALHGAAESFHPFFAAVRAHPGQIECSRNIFAFLRNSQLASKKEDIPEDALLQDRYSIRTASQWIGPVLEDCLAAYHQTMTECNSVTDNPLTDHLGNTYQGGNFQAKAITSAMEKTRQGLQSLGRMLFSQCTELINPGTNNGLTPNLTIDPPSQSFIMKGVDVSCASLVSELGFLANPVGSHVQTAEMGNQALNSLALISARYTHTAADLLARLSAAHLLVVCQALDLRAFDVAFMSALRLPFRKLTLDTWQEHTASEDLYKKLWSSLQAGMYKSVAQDPIPRFTSIASSLQLVVLSDLKADSGLETLSALREWTELLTRLLQETYFSTRSAYLAGGSASNLLGDGTRPMYLFVRKTLGIPLIHEALLHGQIGNQEDGVVDHSTIGDYITIIHQSIRQGLLNLPVMEALKGFDKQGVSESGNEEQLIA</sequence>
<comment type="similarity">
    <text evidence="1">Belongs to the PAL/histidase family.</text>
</comment>
<keyword evidence="3" id="KW-1185">Reference proteome</keyword>
<dbReference type="InterPro" id="IPR023144">
    <property type="entry name" value="Phe_NH3-lyase_shielding_dom_sf"/>
</dbReference>
<name>A0A8H3FMR2_9LECA</name>
<evidence type="ECO:0000256" key="1">
    <source>
        <dbReference type="ARBA" id="ARBA00007238"/>
    </source>
</evidence>